<proteinExistence type="predicted"/>
<dbReference type="EMBL" id="CAEZYR010000049">
    <property type="protein sequence ID" value="CAB4745639.1"/>
    <property type="molecule type" value="Genomic_DNA"/>
</dbReference>
<keyword evidence="2" id="KW-0812">Transmembrane</keyword>
<feature type="compositionally biased region" description="Basic and acidic residues" evidence="1">
    <location>
        <begin position="72"/>
        <end position="82"/>
    </location>
</feature>
<feature type="transmembrane region" description="Helical" evidence="2">
    <location>
        <begin position="6"/>
        <end position="22"/>
    </location>
</feature>
<reference evidence="3" key="1">
    <citation type="submission" date="2020-05" db="EMBL/GenBank/DDBJ databases">
        <authorList>
            <person name="Chiriac C."/>
            <person name="Salcher M."/>
            <person name="Ghai R."/>
            <person name="Kavagutti S V."/>
        </authorList>
    </citation>
    <scope>NUCLEOTIDE SEQUENCE</scope>
</reference>
<gene>
    <name evidence="3" type="ORF">UFOPK2754_01488</name>
    <name evidence="4" type="ORF">UFOPK3543_02665</name>
</gene>
<evidence type="ECO:0000256" key="2">
    <source>
        <dbReference type="SAM" id="Phobius"/>
    </source>
</evidence>
<keyword evidence="2" id="KW-0472">Membrane</keyword>
<name>A0A6J6TH61_9ZZZZ</name>
<protein>
    <submittedName>
        <fullName evidence="3">Unannotated protein</fullName>
    </submittedName>
</protein>
<sequence length="91" mass="9924">MPKRTFWTTVGYGAGIASSVYLQRRVKRAVRRVAPPEVREVVGARSSAIVGRARAAGDTVIGAVREGRAAMRETEQDLRDEFGAAPLRRAN</sequence>
<evidence type="ECO:0000313" key="4">
    <source>
        <dbReference type="EMBL" id="CAB4931171.1"/>
    </source>
</evidence>
<accession>A0A6J6TH61</accession>
<dbReference type="EMBL" id="CAFBMH010000142">
    <property type="protein sequence ID" value="CAB4931171.1"/>
    <property type="molecule type" value="Genomic_DNA"/>
</dbReference>
<feature type="region of interest" description="Disordered" evidence="1">
    <location>
        <begin position="72"/>
        <end position="91"/>
    </location>
</feature>
<keyword evidence="2" id="KW-1133">Transmembrane helix</keyword>
<dbReference type="AlphaFoldDB" id="A0A6J6TH61"/>
<evidence type="ECO:0000256" key="1">
    <source>
        <dbReference type="SAM" id="MobiDB-lite"/>
    </source>
</evidence>
<evidence type="ECO:0000313" key="3">
    <source>
        <dbReference type="EMBL" id="CAB4745639.1"/>
    </source>
</evidence>
<organism evidence="3">
    <name type="scientific">freshwater metagenome</name>
    <dbReference type="NCBI Taxonomy" id="449393"/>
    <lineage>
        <taxon>unclassified sequences</taxon>
        <taxon>metagenomes</taxon>
        <taxon>ecological metagenomes</taxon>
    </lineage>
</organism>